<sequence length="48" mass="5560">MKKQLLDSFERFLKWQAKKGNVTVQGSKISSEEAVDKAMTELRKEFKA</sequence>
<proteinExistence type="predicted"/>
<keyword evidence="2" id="KW-1185">Reference proteome</keyword>
<name>A0ABU8SJ62_9LACO</name>
<protein>
    <submittedName>
        <fullName evidence="1">Uncharacterized protein</fullName>
    </submittedName>
</protein>
<reference evidence="1 2" key="1">
    <citation type="submission" date="2023-10" db="EMBL/GenBank/DDBJ databases">
        <title>Holzapfeliella saturejae sp. nov. isolated from Satureja montana flowers.</title>
        <authorList>
            <person name="Alcantara C."/>
            <person name="Zuniga M."/>
            <person name="Landete J.M."/>
            <person name="Monedero V."/>
        </authorList>
    </citation>
    <scope>NUCLEOTIDE SEQUENCE [LARGE SCALE GENOMIC DNA]</scope>
    <source>
        <strain evidence="1 2">He02</strain>
    </source>
</reference>
<organism evidence="1 2">
    <name type="scientific">Holzapfeliella saturejae</name>
    <dbReference type="NCBI Taxonomy" id="3082953"/>
    <lineage>
        <taxon>Bacteria</taxon>
        <taxon>Bacillati</taxon>
        <taxon>Bacillota</taxon>
        <taxon>Bacilli</taxon>
        <taxon>Lactobacillales</taxon>
        <taxon>Lactobacillaceae</taxon>
        <taxon>Holzapfeliella</taxon>
    </lineage>
</organism>
<evidence type="ECO:0000313" key="2">
    <source>
        <dbReference type="Proteomes" id="UP001377804"/>
    </source>
</evidence>
<dbReference type="Proteomes" id="UP001377804">
    <property type="component" value="Unassembled WGS sequence"/>
</dbReference>
<dbReference type="RefSeq" id="WP_339970452.1">
    <property type="nucleotide sequence ID" value="NZ_JAWMWG010000005.1"/>
</dbReference>
<evidence type="ECO:0000313" key="1">
    <source>
        <dbReference type="EMBL" id="MEJ6348948.1"/>
    </source>
</evidence>
<comment type="caution">
    <text evidence="1">The sequence shown here is derived from an EMBL/GenBank/DDBJ whole genome shotgun (WGS) entry which is preliminary data.</text>
</comment>
<accession>A0ABU8SJ62</accession>
<dbReference type="EMBL" id="JAWMWG010000005">
    <property type="protein sequence ID" value="MEJ6348948.1"/>
    <property type="molecule type" value="Genomic_DNA"/>
</dbReference>
<gene>
    <name evidence="1" type="ORF">R4Y45_06915</name>
</gene>